<evidence type="ECO:0000256" key="5">
    <source>
        <dbReference type="ARBA" id="ARBA00022679"/>
    </source>
</evidence>
<keyword evidence="4 7" id="KW-0686">Riboflavin biosynthesis</keyword>
<feature type="binding site" evidence="7">
    <location>
        <begin position="57"/>
        <end position="59"/>
    </location>
    <ligand>
        <name>5-amino-6-(D-ribitylamino)uracil</name>
        <dbReference type="ChEBI" id="CHEBI:15934"/>
    </ligand>
</feature>
<dbReference type="EC" id="2.5.1.78" evidence="3 7"/>
<comment type="similarity">
    <text evidence="2 7">Belongs to the DMRL synthase family.</text>
</comment>
<reference evidence="8 9" key="1">
    <citation type="journal article" date="2019" name="Nat. Microbiol.">
        <title>Mediterranean grassland soil C-N compound turnover is dependent on rainfall and depth, and is mediated by genomically divergent microorganisms.</title>
        <authorList>
            <person name="Diamond S."/>
            <person name="Andeer P.F."/>
            <person name="Li Z."/>
            <person name="Crits-Christoph A."/>
            <person name="Burstein D."/>
            <person name="Anantharaman K."/>
            <person name="Lane K.R."/>
            <person name="Thomas B.C."/>
            <person name="Pan C."/>
            <person name="Northen T.R."/>
            <person name="Banfield J.F."/>
        </authorList>
    </citation>
    <scope>NUCLEOTIDE SEQUENCE [LARGE SCALE GENOMIC DNA]</scope>
    <source>
        <strain evidence="8">NP_3</strain>
    </source>
</reference>
<evidence type="ECO:0000256" key="4">
    <source>
        <dbReference type="ARBA" id="ARBA00022619"/>
    </source>
</evidence>
<dbReference type="PANTHER" id="PTHR21058">
    <property type="entry name" value="6,7-DIMETHYL-8-RIBITYLLUMAZINE SYNTHASE DMRL SYNTHASE LUMAZINE SYNTHASE"/>
    <property type="match status" value="1"/>
</dbReference>
<dbReference type="CDD" id="cd09209">
    <property type="entry name" value="Lumazine_synthase-I"/>
    <property type="match status" value="1"/>
</dbReference>
<feature type="binding site" evidence="7">
    <location>
        <begin position="81"/>
        <end position="83"/>
    </location>
    <ligand>
        <name>5-amino-6-(D-ribitylamino)uracil</name>
        <dbReference type="ChEBI" id="CHEBI:15934"/>
    </ligand>
</feature>
<evidence type="ECO:0000256" key="6">
    <source>
        <dbReference type="ARBA" id="ARBA00048785"/>
    </source>
</evidence>
<dbReference type="EMBL" id="VBAK01000054">
    <property type="protein sequence ID" value="TMI92660.1"/>
    <property type="molecule type" value="Genomic_DNA"/>
</dbReference>
<evidence type="ECO:0000313" key="9">
    <source>
        <dbReference type="Proteomes" id="UP000318509"/>
    </source>
</evidence>
<dbReference type="HAMAP" id="MF_00178">
    <property type="entry name" value="Lumazine_synth"/>
    <property type="match status" value="1"/>
</dbReference>
<evidence type="ECO:0000256" key="3">
    <source>
        <dbReference type="ARBA" id="ARBA00012664"/>
    </source>
</evidence>
<feature type="binding site" evidence="7">
    <location>
        <position position="114"/>
    </location>
    <ligand>
        <name>5-amino-6-(D-ribitylamino)uracil</name>
        <dbReference type="ChEBI" id="CHEBI:15934"/>
    </ligand>
</feature>
<dbReference type="SUPFAM" id="SSF52121">
    <property type="entry name" value="Lumazine synthase"/>
    <property type="match status" value="1"/>
</dbReference>
<feature type="binding site" evidence="7">
    <location>
        <position position="23"/>
    </location>
    <ligand>
        <name>5-amino-6-(D-ribitylamino)uracil</name>
        <dbReference type="ChEBI" id="CHEBI:15934"/>
    </ligand>
</feature>
<sequence>MGEPLRGGRGGAGLRIAVAVSRFNEQITRRLLNGALGALRTCGVPEDQVDVAWAPGAYDLPVVAQALARSGRYDALVCLGCVIRGETTHDRYVALGATTGLVQVSLEAALPVTFGVLTTQTLEQAEARSGGAHGNKGEDAALAAVELANLLRQIRAPERS</sequence>
<dbReference type="InterPro" id="IPR036467">
    <property type="entry name" value="LS/RS_sf"/>
</dbReference>
<gene>
    <name evidence="7" type="primary">ribH</name>
    <name evidence="8" type="ORF">E6H00_02390</name>
</gene>
<dbReference type="InterPro" id="IPR034964">
    <property type="entry name" value="LS"/>
</dbReference>
<dbReference type="GO" id="GO:0009349">
    <property type="term" value="C:riboflavin synthase complex"/>
    <property type="evidence" value="ECO:0007669"/>
    <property type="project" value="UniProtKB-UniRule"/>
</dbReference>
<feature type="binding site" evidence="7">
    <location>
        <position position="128"/>
    </location>
    <ligand>
        <name>(2S)-2-hydroxy-3-oxobutyl phosphate</name>
        <dbReference type="ChEBI" id="CHEBI:58830"/>
    </ligand>
</feature>
<feature type="binding site" evidence="7">
    <location>
        <begin position="86"/>
        <end position="87"/>
    </location>
    <ligand>
        <name>(2S)-2-hydroxy-3-oxobutyl phosphate</name>
        <dbReference type="ChEBI" id="CHEBI:58830"/>
    </ligand>
</feature>
<dbReference type="GO" id="GO:0009231">
    <property type="term" value="P:riboflavin biosynthetic process"/>
    <property type="evidence" value="ECO:0007669"/>
    <property type="project" value="UniProtKB-UniRule"/>
</dbReference>
<name>A0A537KA82_9BACT</name>
<comment type="function">
    <text evidence="7">Catalyzes the formation of 6,7-dimethyl-8-ribityllumazine by condensation of 5-amino-6-(D-ribitylamino)uracil with 3,4-dihydroxy-2-butanone 4-phosphate. This is the penultimate step in the biosynthesis of riboflavin.</text>
</comment>
<comment type="catalytic activity">
    <reaction evidence="6 7">
        <text>(2S)-2-hydroxy-3-oxobutyl phosphate + 5-amino-6-(D-ribitylamino)uracil = 6,7-dimethyl-8-(1-D-ribityl)lumazine + phosphate + 2 H2O + H(+)</text>
        <dbReference type="Rhea" id="RHEA:26152"/>
        <dbReference type="ChEBI" id="CHEBI:15377"/>
        <dbReference type="ChEBI" id="CHEBI:15378"/>
        <dbReference type="ChEBI" id="CHEBI:15934"/>
        <dbReference type="ChEBI" id="CHEBI:43474"/>
        <dbReference type="ChEBI" id="CHEBI:58201"/>
        <dbReference type="ChEBI" id="CHEBI:58830"/>
        <dbReference type="EC" id="2.5.1.78"/>
    </reaction>
</comment>
<dbReference type="UniPathway" id="UPA00275">
    <property type="reaction ID" value="UER00404"/>
</dbReference>
<feature type="active site" description="Proton donor" evidence="7">
    <location>
        <position position="89"/>
    </location>
</feature>
<accession>A0A537KA82</accession>
<organism evidence="8 9">
    <name type="scientific">Candidatus Segetimicrobium genomatis</name>
    <dbReference type="NCBI Taxonomy" id="2569760"/>
    <lineage>
        <taxon>Bacteria</taxon>
        <taxon>Bacillati</taxon>
        <taxon>Candidatus Sysuimicrobiota</taxon>
        <taxon>Candidatus Sysuimicrobiia</taxon>
        <taxon>Candidatus Sysuimicrobiales</taxon>
        <taxon>Candidatus Segetimicrobiaceae</taxon>
        <taxon>Candidatus Segetimicrobium</taxon>
    </lineage>
</organism>
<dbReference type="AlphaFoldDB" id="A0A537KA82"/>
<dbReference type="GO" id="GO:0000906">
    <property type="term" value="F:6,7-dimethyl-8-ribityllumazine synthase activity"/>
    <property type="evidence" value="ECO:0007669"/>
    <property type="project" value="UniProtKB-UniRule"/>
</dbReference>
<dbReference type="NCBIfam" id="TIGR00114">
    <property type="entry name" value="lumazine-synth"/>
    <property type="match status" value="1"/>
</dbReference>
<dbReference type="Pfam" id="PF00885">
    <property type="entry name" value="DMRL_synthase"/>
    <property type="match status" value="1"/>
</dbReference>
<protein>
    <recommendedName>
        <fullName evidence="3 7">6,7-dimethyl-8-ribityllumazine synthase</fullName>
        <shortName evidence="7">DMRL synthase</shortName>
        <shortName evidence="7">LS</shortName>
        <shortName evidence="7">Lumazine synthase</shortName>
        <ecNumber evidence="3 7">2.5.1.78</ecNumber>
    </recommendedName>
</protein>
<dbReference type="PANTHER" id="PTHR21058:SF0">
    <property type="entry name" value="6,7-DIMETHYL-8-RIBITYLLUMAZINE SYNTHASE"/>
    <property type="match status" value="1"/>
</dbReference>
<dbReference type="Proteomes" id="UP000318509">
    <property type="component" value="Unassembled WGS sequence"/>
</dbReference>
<evidence type="ECO:0000256" key="7">
    <source>
        <dbReference type="HAMAP-Rule" id="MF_00178"/>
    </source>
</evidence>
<dbReference type="InterPro" id="IPR002180">
    <property type="entry name" value="LS/RS"/>
</dbReference>
<keyword evidence="5 7" id="KW-0808">Transferase</keyword>
<evidence type="ECO:0000256" key="2">
    <source>
        <dbReference type="ARBA" id="ARBA00007424"/>
    </source>
</evidence>
<comment type="caution">
    <text evidence="8">The sequence shown here is derived from an EMBL/GenBank/DDBJ whole genome shotgun (WGS) entry which is preliminary data.</text>
</comment>
<dbReference type="Gene3D" id="3.40.50.960">
    <property type="entry name" value="Lumazine/riboflavin synthase"/>
    <property type="match status" value="1"/>
</dbReference>
<evidence type="ECO:0000313" key="8">
    <source>
        <dbReference type="EMBL" id="TMI92660.1"/>
    </source>
</evidence>
<proteinExistence type="inferred from homology"/>
<evidence type="ECO:0000256" key="1">
    <source>
        <dbReference type="ARBA" id="ARBA00004917"/>
    </source>
</evidence>
<comment type="pathway">
    <text evidence="1 7">Cofactor biosynthesis; riboflavin biosynthesis; riboflavin from 2-hydroxy-3-oxobutyl phosphate and 5-amino-6-(D-ribitylamino)uracil: step 1/2.</text>
</comment>